<keyword evidence="2 4" id="KW-0812">Transmembrane</keyword>
<organism evidence="3 4">
    <name type="scientific">Pogona vitticeps</name>
    <name type="common">central bearded dragon</name>
    <dbReference type="NCBI Taxonomy" id="103695"/>
    <lineage>
        <taxon>Eukaryota</taxon>
        <taxon>Metazoa</taxon>
        <taxon>Chordata</taxon>
        <taxon>Craniata</taxon>
        <taxon>Vertebrata</taxon>
        <taxon>Euteleostomi</taxon>
        <taxon>Lepidosauria</taxon>
        <taxon>Squamata</taxon>
        <taxon>Bifurcata</taxon>
        <taxon>Unidentata</taxon>
        <taxon>Episquamata</taxon>
        <taxon>Toxicofera</taxon>
        <taxon>Iguania</taxon>
        <taxon>Acrodonta</taxon>
        <taxon>Agamidae</taxon>
        <taxon>Amphibolurinae</taxon>
        <taxon>Pogona</taxon>
    </lineage>
</organism>
<dbReference type="InterPro" id="IPR029201">
    <property type="entry name" value="Jiraiya"/>
</dbReference>
<dbReference type="GeneID" id="110072549"/>
<name>A0ABM5ELK1_9SAUR</name>
<reference evidence="4" key="1">
    <citation type="submission" date="2025-08" db="UniProtKB">
        <authorList>
            <consortium name="RefSeq"/>
        </authorList>
    </citation>
    <scope>IDENTIFICATION</scope>
</reference>
<feature type="compositionally biased region" description="Polar residues" evidence="1">
    <location>
        <begin position="189"/>
        <end position="204"/>
    </location>
</feature>
<keyword evidence="2" id="KW-1133">Transmembrane helix</keyword>
<feature type="compositionally biased region" description="Polar residues" evidence="1">
    <location>
        <begin position="231"/>
        <end position="243"/>
    </location>
</feature>
<feature type="region of interest" description="Disordered" evidence="1">
    <location>
        <begin position="231"/>
        <end position="254"/>
    </location>
</feature>
<evidence type="ECO:0000256" key="1">
    <source>
        <dbReference type="SAM" id="MobiDB-lite"/>
    </source>
</evidence>
<feature type="transmembrane region" description="Helical" evidence="2">
    <location>
        <begin position="57"/>
        <end position="82"/>
    </location>
</feature>
<feature type="transmembrane region" description="Helical" evidence="2">
    <location>
        <begin position="12"/>
        <end position="37"/>
    </location>
</feature>
<sequence>MAALSAYGTRTIGTLILFGTVAGLMAVLASTLIFQIQAGSRAGPGRAGGLPESARRILRPLSAGLAALCLVLSLSCLVLSLLHAYCGAGRGAPPGGAAGPDRGDWFLLDSRQVRHVAVGLFCCGVSAYLSALSMYMLVLFEIETGISGACILSSGIVVLVLTVTHALIRSSRTAPGSRGEFSHTLYENDSASEAPTTHLNNTKTVVGPRARPEIHREFSYPSGVEAKSCLTTPGSSNLASSGSGEPASEKESYGVSRMHCTLSAESALLQVHGKPWDGVTREMKNVLSRKPVGSGKDSTLV</sequence>
<dbReference type="PANTHER" id="PTHR36132:SF1">
    <property type="entry name" value="TRANSMEMBRANE PROTEIN 221"/>
    <property type="match status" value="1"/>
</dbReference>
<dbReference type="Proteomes" id="UP001652642">
    <property type="component" value="Chromosome 7"/>
</dbReference>
<proteinExistence type="predicted"/>
<feature type="region of interest" description="Disordered" evidence="1">
    <location>
        <begin position="189"/>
        <end position="212"/>
    </location>
</feature>
<dbReference type="InterPro" id="IPR053101">
    <property type="entry name" value="TM221"/>
</dbReference>
<feature type="transmembrane region" description="Helical" evidence="2">
    <location>
        <begin position="116"/>
        <end position="140"/>
    </location>
</feature>
<gene>
    <name evidence="4" type="primary">TMEM221</name>
</gene>
<dbReference type="RefSeq" id="XP_072834027.1">
    <property type="nucleotide sequence ID" value="XM_072977926.1"/>
</dbReference>
<dbReference type="PANTHER" id="PTHR36132">
    <property type="entry name" value="TRANSMEMBRANE PROTEIN 221"/>
    <property type="match status" value="1"/>
</dbReference>
<feature type="transmembrane region" description="Helical" evidence="2">
    <location>
        <begin position="146"/>
        <end position="168"/>
    </location>
</feature>
<keyword evidence="3" id="KW-1185">Reference proteome</keyword>
<dbReference type="Pfam" id="PF15038">
    <property type="entry name" value="Jiraiya"/>
    <property type="match status" value="1"/>
</dbReference>
<protein>
    <submittedName>
        <fullName evidence="4">Transmembrane protein 221</fullName>
    </submittedName>
</protein>
<evidence type="ECO:0000313" key="3">
    <source>
        <dbReference type="Proteomes" id="UP001652642"/>
    </source>
</evidence>
<evidence type="ECO:0000256" key="2">
    <source>
        <dbReference type="SAM" id="Phobius"/>
    </source>
</evidence>
<evidence type="ECO:0000313" key="4">
    <source>
        <dbReference type="RefSeq" id="XP_072834027.1"/>
    </source>
</evidence>
<keyword evidence="2" id="KW-0472">Membrane</keyword>
<accession>A0ABM5ELK1</accession>